<protein>
    <submittedName>
        <fullName evidence="1">Uncharacterized protein</fullName>
    </submittedName>
</protein>
<dbReference type="OrthoDB" id="2758679at2759"/>
<organism evidence="1 2">
    <name type="scientific">Lentinus brumalis</name>
    <dbReference type="NCBI Taxonomy" id="2498619"/>
    <lineage>
        <taxon>Eukaryota</taxon>
        <taxon>Fungi</taxon>
        <taxon>Dikarya</taxon>
        <taxon>Basidiomycota</taxon>
        <taxon>Agaricomycotina</taxon>
        <taxon>Agaricomycetes</taxon>
        <taxon>Polyporales</taxon>
        <taxon>Polyporaceae</taxon>
        <taxon>Lentinus</taxon>
    </lineage>
</organism>
<dbReference type="EMBL" id="KZ857442">
    <property type="protein sequence ID" value="RDX45034.1"/>
    <property type="molecule type" value="Genomic_DNA"/>
</dbReference>
<sequence length="271" mass="31176">TPPGGFPAVHRDDPDSRLRGMAREWTREIWRDAPGTGVLIDVYNYQYTEDDAFNRRVADTLRTHLERITGEVDFDVVPPEPEEGLRVRNRDLPTTWAVRHLSPEGTARVTARTVWSFPSITFLTSPRAVSIPSWLFMVEGFLREDDHKVRAAVLRVLGEDDMRAWLETMVNANPDFAGWPVERAIQEIVRSLRIETLQLGNGNYVSNVLMRSPTRDVREWRRWVAHLRSRRYRSFSIGTGRVRQAVPCSGCRSVSHLSHLCPYPKTRGWNG</sequence>
<name>A0A371CXL7_9APHY</name>
<proteinExistence type="predicted"/>
<feature type="non-terminal residue" evidence="1">
    <location>
        <position position="271"/>
    </location>
</feature>
<evidence type="ECO:0000313" key="1">
    <source>
        <dbReference type="EMBL" id="RDX45034.1"/>
    </source>
</evidence>
<dbReference type="STRING" id="139420.A0A371CXL7"/>
<dbReference type="Proteomes" id="UP000256964">
    <property type="component" value="Unassembled WGS sequence"/>
</dbReference>
<keyword evidence="2" id="KW-1185">Reference proteome</keyword>
<feature type="non-terminal residue" evidence="1">
    <location>
        <position position="1"/>
    </location>
</feature>
<reference evidence="1 2" key="1">
    <citation type="journal article" date="2018" name="Biotechnol. Biofuels">
        <title>Integrative visual omics of the white-rot fungus Polyporus brumalis exposes the biotechnological potential of its oxidative enzymes for delignifying raw plant biomass.</title>
        <authorList>
            <person name="Miyauchi S."/>
            <person name="Rancon A."/>
            <person name="Drula E."/>
            <person name="Hage H."/>
            <person name="Chaduli D."/>
            <person name="Favel A."/>
            <person name="Grisel S."/>
            <person name="Henrissat B."/>
            <person name="Herpoel-Gimbert I."/>
            <person name="Ruiz-Duenas F.J."/>
            <person name="Chevret D."/>
            <person name="Hainaut M."/>
            <person name="Lin J."/>
            <person name="Wang M."/>
            <person name="Pangilinan J."/>
            <person name="Lipzen A."/>
            <person name="Lesage-Meessen L."/>
            <person name="Navarro D."/>
            <person name="Riley R."/>
            <person name="Grigoriev I.V."/>
            <person name="Zhou S."/>
            <person name="Raouche S."/>
            <person name="Rosso M.N."/>
        </authorList>
    </citation>
    <scope>NUCLEOTIDE SEQUENCE [LARGE SCALE GENOMIC DNA]</scope>
    <source>
        <strain evidence="1 2">BRFM 1820</strain>
    </source>
</reference>
<evidence type="ECO:0000313" key="2">
    <source>
        <dbReference type="Proteomes" id="UP000256964"/>
    </source>
</evidence>
<gene>
    <name evidence="1" type="ORF">OH76DRAFT_1304912</name>
</gene>
<accession>A0A371CXL7</accession>
<dbReference type="AlphaFoldDB" id="A0A371CXL7"/>